<feature type="region of interest" description="Disordered" evidence="1">
    <location>
        <begin position="301"/>
        <end position="404"/>
    </location>
</feature>
<name>A0A9P6T335_9FUNG</name>
<protein>
    <recommendedName>
        <fullName evidence="4">BTB domain-containing protein</fullName>
    </recommendedName>
</protein>
<sequence>MADDASSNVDDAVIVVFQLEGLANEAHHCAVFTVKNVEFVLSCYRIKKKIHVEAVTSANATNATFGVFRQLSILDRDNIIRSVNKIEESALSVRAVVKAKQALSQDRYMFSILLQARTNEKCYDLKSRYTVPRNILTPVMLKPRLEHPTLFLGTAQASYPTPTVSHLVNDIFIAAIQLEGPEAKSHHRAEITVQNMRFAFCCYKKKVTVQVEITTGANTTNSAFGMFRRYYILDCNNKVLSIRKFGESDNSLKAFVNLVDVLSMGRYMFRILLQAKANKRYYSVESYYTVPSSAPIPLILKPDGEPEYPESLPLPTPIPTPLSDPHTTAAPTSTGLELSRPHQPSSKSDQQPIPISISSDSGCEAKVDTAPTSTNLDLPRSPPLSSEDDQESISMSISSDPGCDAKAGTIPTGTNLELPQSPPLSIENDQESILMSISSDLSYEPKADSPLDMVEDDPFDVHFFHCDQTRRVNIIGAHKKKILEVSPKLHLFVTKTEAARDVLAADMSFTSHNDSHFPSQAPVTVDISYLSLPAFRAVMIYIYTRSVEAIFSNSSAVTVTSSSVNAEYDSSQNGRTEVHDDLTVLCMDQVLYLAQRFDVTDLVEAFTRLTLFSTKIDDVIEILVRNADNAEFESIAMDLIKSHFHEIFGGYVSNEVFEKFRDRLLCHGLKSKIMEMMGTIEETKVPSLVPPE</sequence>
<accession>A0A9P6T335</accession>
<evidence type="ECO:0000313" key="2">
    <source>
        <dbReference type="EMBL" id="KAG0021372.1"/>
    </source>
</evidence>
<evidence type="ECO:0000256" key="1">
    <source>
        <dbReference type="SAM" id="MobiDB-lite"/>
    </source>
</evidence>
<dbReference type="AlphaFoldDB" id="A0A9P6T335"/>
<evidence type="ECO:0000313" key="3">
    <source>
        <dbReference type="Proteomes" id="UP000703661"/>
    </source>
</evidence>
<organism evidence="2 3">
    <name type="scientific">Entomortierella chlamydospora</name>
    <dbReference type="NCBI Taxonomy" id="101097"/>
    <lineage>
        <taxon>Eukaryota</taxon>
        <taxon>Fungi</taxon>
        <taxon>Fungi incertae sedis</taxon>
        <taxon>Mucoromycota</taxon>
        <taxon>Mortierellomycotina</taxon>
        <taxon>Mortierellomycetes</taxon>
        <taxon>Mortierellales</taxon>
        <taxon>Mortierellaceae</taxon>
        <taxon>Entomortierella</taxon>
    </lineage>
</organism>
<proteinExistence type="predicted"/>
<dbReference type="Proteomes" id="UP000703661">
    <property type="component" value="Unassembled WGS sequence"/>
</dbReference>
<dbReference type="InterPro" id="IPR011333">
    <property type="entry name" value="SKP1/BTB/POZ_sf"/>
</dbReference>
<gene>
    <name evidence="2" type="ORF">BGZ80_002537</name>
</gene>
<feature type="compositionally biased region" description="Low complexity" evidence="1">
    <location>
        <begin position="343"/>
        <end position="361"/>
    </location>
</feature>
<reference evidence="2" key="1">
    <citation type="journal article" date="2020" name="Fungal Divers.">
        <title>Resolving the Mortierellaceae phylogeny through synthesis of multi-gene phylogenetics and phylogenomics.</title>
        <authorList>
            <person name="Vandepol N."/>
            <person name="Liber J."/>
            <person name="Desiro A."/>
            <person name="Na H."/>
            <person name="Kennedy M."/>
            <person name="Barry K."/>
            <person name="Grigoriev I.V."/>
            <person name="Miller A.N."/>
            <person name="O'Donnell K."/>
            <person name="Stajich J.E."/>
            <person name="Bonito G."/>
        </authorList>
    </citation>
    <scope>NUCLEOTIDE SEQUENCE</scope>
    <source>
        <strain evidence="2">NRRL 2769</strain>
    </source>
</reference>
<keyword evidence="3" id="KW-1185">Reference proteome</keyword>
<comment type="caution">
    <text evidence="2">The sequence shown here is derived from an EMBL/GenBank/DDBJ whole genome shotgun (WGS) entry which is preliminary data.</text>
</comment>
<dbReference type="EMBL" id="JAAAID010000163">
    <property type="protein sequence ID" value="KAG0021372.1"/>
    <property type="molecule type" value="Genomic_DNA"/>
</dbReference>
<dbReference type="Gene3D" id="3.30.710.10">
    <property type="entry name" value="Potassium Channel Kv1.1, Chain A"/>
    <property type="match status" value="1"/>
</dbReference>
<feature type="compositionally biased region" description="Pro residues" evidence="1">
    <location>
        <begin position="312"/>
        <end position="322"/>
    </location>
</feature>
<evidence type="ECO:0008006" key="4">
    <source>
        <dbReference type="Google" id="ProtNLM"/>
    </source>
</evidence>